<keyword evidence="1" id="KW-0808">Transferase</keyword>
<name>A0A5J4PQ15_9ZZZZ</name>
<sequence>MGLSFLGLLYMQVGYIEETVKMRN</sequence>
<proteinExistence type="predicted"/>
<gene>
    <name evidence="1" type="ORF">EZS27_037836</name>
</gene>
<accession>A0A5J4PQ15</accession>
<dbReference type="EMBL" id="SNRY01007173">
    <property type="protein sequence ID" value="KAA6310948.1"/>
    <property type="molecule type" value="Genomic_DNA"/>
</dbReference>
<reference evidence="1" key="1">
    <citation type="submission" date="2019-03" db="EMBL/GenBank/DDBJ databases">
        <title>Single cell metagenomics reveals metabolic interactions within the superorganism composed of flagellate Streblomastix strix and complex community of Bacteroidetes bacteria on its surface.</title>
        <authorList>
            <person name="Treitli S.C."/>
            <person name="Kolisko M."/>
            <person name="Husnik F."/>
            <person name="Keeling P."/>
            <person name="Hampl V."/>
        </authorList>
    </citation>
    <scope>NUCLEOTIDE SEQUENCE</scope>
    <source>
        <strain evidence="1">STM</strain>
    </source>
</reference>
<dbReference type="GO" id="GO:0004673">
    <property type="term" value="F:protein histidine kinase activity"/>
    <property type="evidence" value="ECO:0007669"/>
    <property type="project" value="UniProtKB-EC"/>
</dbReference>
<evidence type="ECO:0000313" key="1">
    <source>
        <dbReference type="EMBL" id="KAA6310948.1"/>
    </source>
</evidence>
<organism evidence="1">
    <name type="scientific">termite gut metagenome</name>
    <dbReference type="NCBI Taxonomy" id="433724"/>
    <lineage>
        <taxon>unclassified sequences</taxon>
        <taxon>metagenomes</taxon>
        <taxon>organismal metagenomes</taxon>
    </lineage>
</organism>
<dbReference type="EC" id="2.7.13.3" evidence="1"/>
<dbReference type="AlphaFoldDB" id="A0A5J4PQ15"/>
<feature type="non-terminal residue" evidence="1">
    <location>
        <position position="24"/>
    </location>
</feature>
<comment type="caution">
    <text evidence="1">The sequence shown here is derived from an EMBL/GenBank/DDBJ whole genome shotgun (WGS) entry which is preliminary data.</text>
</comment>
<protein>
    <submittedName>
        <fullName evidence="1">Sensor protein SrrB</fullName>
        <ecNumber evidence="1">2.7.13.3</ecNumber>
    </submittedName>
</protein>